<dbReference type="EMBL" id="JI168470">
    <property type="protein sequence ID" value="ADY43220.1"/>
    <property type="molecule type" value="mRNA"/>
</dbReference>
<feature type="compositionally biased region" description="Low complexity" evidence="6">
    <location>
        <begin position="215"/>
        <end position="231"/>
    </location>
</feature>
<dbReference type="PANTHER" id="PTHR13455">
    <property type="entry name" value="TRANSCRIPTIONAL REPRESSOR P66-RELATED"/>
    <property type="match status" value="1"/>
</dbReference>
<evidence type="ECO:0000256" key="1">
    <source>
        <dbReference type="ARBA" id="ARBA00004123"/>
    </source>
</evidence>
<name>F1KZB6_ASCSU</name>
<dbReference type="Gene3D" id="4.10.640.40">
    <property type="entry name" value="Cytoplasmic polyadenylation element-binding protein, ZZ domain"/>
    <property type="match status" value="1"/>
</dbReference>
<feature type="region of interest" description="Disordered" evidence="6">
    <location>
        <begin position="42"/>
        <end position="76"/>
    </location>
</feature>
<feature type="domain" description="GATA-type" evidence="7">
    <location>
        <begin position="389"/>
        <end position="417"/>
    </location>
</feature>
<feature type="compositionally biased region" description="Low complexity" evidence="6">
    <location>
        <begin position="459"/>
        <end position="473"/>
    </location>
</feature>
<evidence type="ECO:0000259" key="7">
    <source>
        <dbReference type="PROSITE" id="PS00344"/>
    </source>
</evidence>
<dbReference type="InterPro" id="IPR038446">
    <property type="entry name" value="CEBP_ZZ_sf"/>
</dbReference>
<keyword evidence="3" id="KW-0175">Coiled coil</keyword>
<feature type="region of interest" description="Disordered" evidence="6">
    <location>
        <begin position="455"/>
        <end position="497"/>
    </location>
</feature>
<keyword evidence="5" id="KW-0539">Nucleus</keyword>
<protein>
    <submittedName>
        <fullName evidence="8">Transcriptional repressor p66-alpha</fullName>
    </submittedName>
</protein>
<keyword evidence="2" id="KW-0805">Transcription regulation</keyword>
<dbReference type="InterPro" id="IPR040386">
    <property type="entry name" value="P66"/>
</dbReference>
<evidence type="ECO:0000256" key="3">
    <source>
        <dbReference type="ARBA" id="ARBA00023054"/>
    </source>
</evidence>
<feature type="region of interest" description="Disordered" evidence="6">
    <location>
        <begin position="199"/>
        <end position="231"/>
    </location>
</feature>
<dbReference type="PROSITE" id="PS00344">
    <property type="entry name" value="GATA_ZN_FINGER_1"/>
    <property type="match status" value="1"/>
</dbReference>
<evidence type="ECO:0000256" key="6">
    <source>
        <dbReference type="SAM" id="MobiDB-lite"/>
    </source>
</evidence>
<dbReference type="PANTHER" id="PTHR13455:SF7">
    <property type="entry name" value="SIMJANG, ISOFORM E"/>
    <property type="match status" value="1"/>
</dbReference>
<evidence type="ECO:0000313" key="8">
    <source>
        <dbReference type="EMBL" id="ADY43220.1"/>
    </source>
</evidence>
<reference evidence="8" key="1">
    <citation type="journal article" date="2011" name="Genome Res.">
        <title>Deep small RNA sequencing from the nematode Ascaris reveals conservation, functional diversification, and novel developmental profiles.</title>
        <authorList>
            <person name="Wang J."/>
            <person name="Czech B."/>
            <person name="Crunk A."/>
            <person name="Wallace A."/>
            <person name="Mitreva M."/>
            <person name="Hannon G.J."/>
            <person name="Davis R.E."/>
        </authorList>
    </citation>
    <scope>NUCLEOTIDE SEQUENCE</scope>
</reference>
<evidence type="ECO:0000256" key="2">
    <source>
        <dbReference type="ARBA" id="ARBA00023015"/>
    </source>
</evidence>
<evidence type="ECO:0000256" key="4">
    <source>
        <dbReference type="ARBA" id="ARBA00023163"/>
    </source>
</evidence>
<evidence type="ECO:0000256" key="5">
    <source>
        <dbReference type="ARBA" id="ARBA00023242"/>
    </source>
</evidence>
<dbReference type="GO" id="GO:0043565">
    <property type="term" value="F:sequence-specific DNA binding"/>
    <property type="evidence" value="ECO:0007669"/>
    <property type="project" value="InterPro"/>
</dbReference>
<organism evidence="8">
    <name type="scientific">Ascaris suum</name>
    <name type="common">Pig roundworm</name>
    <name type="synonym">Ascaris lumbricoides</name>
    <dbReference type="NCBI Taxonomy" id="6253"/>
    <lineage>
        <taxon>Eukaryota</taxon>
        <taxon>Metazoa</taxon>
        <taxon>Ecdysozoa</taxon>
        <taxon>Nematoda</taxon>
        <taxon>Chromadorea</taxon>
        <taxon>Rhabditida</taxon>
        <taxon>Spirurina</taxon>
        <taxon>Ascaridomorpha</taxon>
        <taxon>Ascaridoidea</taxon>
        <taxon>Ascarididae</taxon>
        <taxon>Ascaris</taxon>
    </lineage>
</organism>
<feature type="compositionally biased region" description="Low complexity" evidence="6">
    <location>
        <begin position="483"/>
        <end position="497"/>
    </location>
</feature>
<comment type="subcellular location">
    <subcellularLocation>
        <location evidence="1">Nucleus</location>
    </subcellularLocation>
</comment>
<dbReference type="InterPro" id="IPR000679">
    <property type="entry name" value="Znf_GATA"/>
</dbReference>
<keyword evidence="4" id="KW-0804">Transcription</keyword>
<proteinExistence type="evidence at transcript level"/>
<dbReference type="GO" id="GO:0000122">
    <property type="term" value="P:negative regulation of transcription by RNA polymerase II"/>
    <property type="evidence" value="ECO:0007669"/>
    <property type="project" value="InterPro"/>
</dbReference>
<sequence length="685" mass="71902">MSTKSEHRSSADAIAKVVNGEVSLSTAESGIINGFEENGVCEQQPRSHAAEQYPGGVASARGDLENGVGGGGELSPSALRRSTRACALKAAERIKLKESLTPIIDGLASHSGEGYVSGDDDLEEGKRPAKKRRYAAGLVLDQTNCKFGIKLEGDEVVLMSDESEVSSLNDVEVEHLKKAYEKLQDANVRKMTANVVQNTSGNAYKPPIAAPPTRSSTTHNTHTKASTASTSSRAAANAAAALMNLTPQQQQVLQNAAKSGLLNSAAAQAILQQAQQHAHANGRMNQQAAALAAAAALSQQQSRINAIAQTTARESAIQKAAAAKLALRRQLEQQLLQIPPPRPPPPDMQFIPNGNQPDFCYLLGLDLAVQRILKDKNATRRVSEGPYICEECGTDYTPLWRAIGTDENSLHLYCEACVKAAQKKKMRQDHTALLRKAFNKVLEKEQELENQIAEGKYEASAPSSSTPRSATPVATPPPKHVTKTTPSTPGTSGTSTIGLKASASSSALLHQQSKSAAHKRPASNTASIASSSAATQNVAAAAAAAAIAVAAGGATSSNLLQQQMAAAAAFRHTNPMLAAMMANPLLNAPNMLQMQWNPLVQQRLPNLAMAALAQAVQNAQQSGGSAGGANAAAAANPLAALAATVNPAAAAALFSNPQMARQLQQVYQASQRNFLLEYAKSQVKK</sequence>
<dbReference type="AlphaFoldDB" id="F1KZB6"/>
<accession>F1KZB6</accession>
<dbReference type="GO" id="GO:0016581">
    <property type="term" value="C:NuRD complex"/>
    <property type="evidence" value="ECO:0007669"/>
    <property type="project" value="TreeGrafter"/>
</dbReference>